<feature type="binding site" evidence="8">
    <location>
        <begin position="300"/>
        <end position="303"/>
    </location>
    <ligand>
        <name>GTP</name>
        <dbReference type="ChEBI" id="CHEBI:37565"/>
        <label>2</label>
    </ligand>
</feature>
<organism evidence="13 14">
    <name type="scientific">Sulfuriferula plumbiphila</name>
    <dbReference type="NCBI Taxonomy" id="171865"/>
    <lineage>
        <taxon>Bacteria</taxon>
        <taxon>Pseudomonadati</taxon>
        <taxon>Pseudomonadota</taxon>
        <taxon>Betaproteobacteria</taxon>
        <taxon>Nitrosomonadales</taxon>
        <taxon>Sulfuricellaceae</taxon>
        <taxon>Sulfuriferula</taxon>
    </lineage>
</organism>
<gene>
    <name evidence="8 13" type="primary">der</name>
    <name evidence="13" type="ORF">TPL01_09010</name>
</gene>
<dbReference type="InterPro" id="IPR027417">
    <property type="entry name" value="P-loop_NTPase"/>
</dbReference>
<evidence type="ECO:0000256" key="6">
    <source>
        <dbReference type="ARBA" id="ARBA00023134"/>
    </source>
</evidence>
<feature type="binding site" evidence="8">
    <location>
        <begin position="235"/>
        <end position="239"/>
    </location>
    <ligand>
        <name>GTP</name>
        <dbReference type="ChEBI" id="CHEBI:37565"/>
        <label>2</label>
    </ligand>
</feature>
<comment type="similarity">
    <text evidence="1 8 9 10">Belongs to the TRAFAC class TrmE-Era-EngA-EngB-Septin-like GTPase superfamily. EngA (Der) GTPase family.</text>
</comment>
<evidence type="ECO:0000256" key="9">
    <source>
        <dbReference type="PROSITE-ProRule" id="PRU01049"/>
    </source>
</evidence>
<dbReference type="PIRSF" id="PIRSF006485">
    <property type="entry name" value="GTP-binding_EngA"/>
    <property type="match status" value="1"/>
</dbReference>
<accession>A0A512L5J9</accession>
<comment type="subunit">
    <text evidence="8">Associates with the 50S ribosomal subunit.</text>
</comment>
<sequence>MHGSEYTMKPTLVLVGRPNVGKSTLFNRLTRTRDAIVADIPGLTRDRHYGHGKVGDKPYLVVDTGGFEPVVKDGIMHEMARQTLQAVDEADVILFMVDVRTGCTAQDKIIADRLRQSGRPVYLVVNKAEGMRREVVTAEFHELALGDPLAISASHGEGVQELVELALEDFPDATEDESDKHPKIAIVGRPNVGKSTLVNTLLGEERVIAFDQPGTTRDSIHIDFERAGKKYTLIDTAGVRRRGKIFEAIEKFSVVKTLQAIEDANVVVLVLDAQTDISEQDAHMAGFILETGRALVVAVNKWDDLDDYKRDTVKREISRKLQFLEFAKFHYISALKGNGVGGLIGSVDIAYAAAMAKLPTPQLTRILMDAVTAHQPPKSGPFRPKPRYAHQGGMNPPLIVVHGSALDKISASYKRYLEKTFRQAFKLEGTPLRVQFNVGANPFADKKPAPLSESEKRQAHRKRMVGRKLYGKQRKKD</sequence>
<feature type="binding site" evidence="8">
    <location>
        <begin position="16"/>
        <end position="23"/>
    </location>
    <ligand>
        <name>GTP</name>
        <dbReference type="ChEBI" id="CHEBI:37565"/>
        <label>1</label>
    </ligand>
</feature>
<evidence type="ECO:0000256" key="10">
    <source>
        <dbReference type="RuleBase" id="RU004481"/>
    </source>
</evidence>
<dbReference type="PANTHER" id="PTHR43834:SF6">
    <property type="entry name" value="GTPASE DER"/>
    <property type="match status" value="1"/>
</dbReference>
<evidence type="ECO:0000256" key="7">
    <source>
        <dbReference type="ARBA" id="ARBA00032345"/>
    </source>
</evidence>
<feature type="compositionally biased region" description="Basic and acidic residues" evidence="11">
    <location>
        <begin position="444"/>
        <end position="457"/>
    </location>
</feature>
<evidence type="ECO:0000256" key="2">
    <source>
        <dbReference type="ARBA" id="ARBA00020953"/>
    </source>
</evidence>
<dbReference type="InterPro" id="IPR016484">
    <property type="entry name" value="GTPase_Der"/>
</dbReference>
<comment type="function">
    <text evidence="8 10">GTPase that plays an essential role in the late steps of ribosome biogenesis.</text>
</comment>
<dbReference type="InterPro" id="IPR006073">
    <property type="entry name" value="GTP-bd"/>
</dbReference>
<comment type="caution">
    <text evidence="13">The sequence shown here is derived from an EMBL/GenBank/DDBJ whole genome shotgun (WGS) entry which is preliminary data.</text>
</comment>
<evidence type="ECO:0000256" key="11">
    <source>
        <dbReference type="SAM" id="MobiDB-lite"/>
    </source>
</evidence>
<proteinExistence type="inferred from homology"/>
<feature type="binding site" evidence="8">
    <location>
        <begin position="188"/>
        <end position="195"/>
    </location>
    <ligand>
        <name>GTP</name>
        <dbReference type="ChEBI" id="CHEBI:37565"/>
        <label>2</label>
    </ligand>
</feature>
<dbReference type="NCBIfam" id="TIGR03594">
    <property type="entry name" value="GTPase_EngA"/>
    <property type="match status" value="1"/>
</dbReference>
<dbReference type="InterPro" id="IPR005225">
    <property type="entry name" value="Small_GTP-bd"/>
</dbReference>
<dbReference type="Pfam" id="PF14714">
    <property type="entry name" value="KH_dom-like"/>
    <property type="match status" value="1"/>
</dbReference>
<dbReference type="GO" id="GO:0043022">
    <property type="term" value="F:ribosome binding"/>
    <property type="evidence" value="ECO:0007669"/>
    <property type="project" value="TreeGrafter"/>
</dbReference>
<evidence type="ECO:0000256" key="1">
    <source>
        <dbReference type="ARBA" id="ARBA00008279"/>
    </source>
</evidence>
<feature type="domain" description="EngA-type G" evidence="12">
    <location>
        <begin position="182"/>
        <end position="355"/>
    </location>
</feature>
<evidence type="ECO:0000256" key="3">
    <source>
        <dbReference type="ARBA" id="ARBA00022517"/>
    </source>
</evidence>
<evidence type="ECO:0000313" key="14">
    <source>
        <dbReference type="Proteomes" id="UP000321337"/>
    </source>
</evidence>
<dbReference type="HAMAP" id="MF_00195">
    <property type="entry name" value="GTPase_Der"/>
    <property type="match status" value="1"/>
</dbReference>
<evidence type="ECO:0000256" key="8">
    <source>
        <dbReference type="HAMAP-Rule" id="MF_00195"/>
    </source>
</evidence>
<dbReference type="CDD" id="cd01895">
    <property type="entry name" value="EngA2"/>
    <property type="match status" value="1"/>
</dbReference>
<feature type="compositionally biased region" description="Basic residues" evidence="11">
    <location>
        <begin position="458"/>
        <end position="477"/>
    </location>
</feature>
<dbReference type="EMBL" id="BKAD01000008">
    <property type="protein sequence ID" value="GEP29763.1"/>
    <property type="molecule type" value="Genomic_DNA"/>
</dbReference>
<dbReference type="InterPro" id="IPR032859">
    <property type="entry name" value="KH_dom-like"/>
</dbReference>
<dbReference type="GO" id="GO:0042254">
    <property type="term" value="P:ribosome biogenesis"/>
    <property type="evidence" value="ECO:0007669"/>
    <property type="project" value="UniProtKB-KW"/>
</dbReference>
<feature type="domain" description="EngA-type G" evidence="12">
    <location>
        <begin position="10"/>
        <end position="174"/>
    </location>
</feature>
<keyword evidence="5 8" id="KW-0547">Nucleotide-binding</keyword>
<dbReference type="NCBIfam" id="TIGR00231">
    <property type="entry name" value="small_GTP"/>
    <property type="match status" value="2"/>
</dbReference>
<dbReference type="AlphaFoldDB" id="A0A512L5J9"/>
<keyword evidence="3 8" id="KW-0690">Ribosome biogenesis</keyword>
<dbReference type="InterPro" id="IPR015946">
    <property type="entry name" value="KH_dom-like_a/b"/>
</dbReference>
<dbReference type="SUPFAM" id="SSF52540">
    <property type="entry name" value="P-loop containing nucleoside triphosphate hydrolases"/>
    <property type="match status" value="2"/>
</dbReference>
<dbReference type="PANTHER" id="PTHR43834">
    <property type="entry name" value="GTPASE DER"/>
    <property type="match status" value="1"/>
</dbReference>
<dbReference type="CDD" id="cd01894">
    <property type="entry name" value="EngA1"/>
    <property type="match status" value="1"/>
</dbReference>
<dbReference type="InterPro" id="IPR003593">
    <property type="entry name" value="AAA+_ATPase"/>
</dbReference>
<dbReference type="FunFam" id="3.40.50.300:FF:000040">
    <property type="entry name" value="GTPase Der"/>
    <property type="match status" value="1"/>
</dbReference>
<dbReference type="Gene3D" id="3.40.50.300">
    <property type="entry name" value="P-loop containing nucleotide triphosphate hydrolases"/>
    <property type="match status" value="2"/>
</dbReference>
<keyword evidence="4 10" id="KW-0677">Repeat</keyword>
<evidence type="ECO:0000313" key="13">
    <source>
        <dbReference type="EMBL" id="GEP29763.1"/>
    </source>
</evidence>
<dbReference type="FunFam" id="3.40.50.300:FF:000057">
    <property type="entry name" value="GTPase Der"/>
    <property type="match status" value="1"/>
</dbReference>
<feature type="binding site" evidence="8">
    <location>
        <begin position="63"/>
        <end position="67"/>
    </location>
    <ligand>
        <name>GTP</name>
        <dbReference type="ChEBI" id="CHEBI:37565"/>
        <label>1</label>
    </ligand>
</feature>
<evidence type="ECO:0000256" key="4">
    <source>
        <dbReference type="ARBA" id="ARBA00022737"/>
    </source>
</evidence>
<dbReference type="Gene3D" id="3.30.300.20">
    <property type="match status" value="1"/>
</dbReference>
<feature type="binding site" evidence="8">
    <location>
        <begin position="126"/>
        <end position="129"/>
    </location>
    <ligand>
        <name>GTP</name>
        <dbReference type="ChEBI" id="CHEBI:37565"/>
        <label>1</label>
    </ligand>
</feature>
<dbReference type="InterPro" id="IPR031166">
    <property type="entry name" value="G_ENGA"/>
</dbReference>
<dbReference type="PRINTS" id="PR00326">
    <property type="entry name" value="GTP1OBG"/>
</dbReference>
<evidence type="ECO:0000259" key="12">
    <source>
        <dbReference type="PROSITE" id="PS51712"/>
    </source>
</evidence>
<dbReference type="Proteomes" id="UP000321337">
    <property type="component" value="Unassembled WGS sequence"/>
</dbReference>
<keyword evidence="14" id="KW-1185">Reference proteome</keyword>
<evidence type="ECO:0000256" key="5">
    <source>
        <dbReference type="ARBA" id="ARBA00022741"/>
    </source>
</evidence>
<dbReference type="PROSITE" id="PS51712">
    <property type="entry name" value="G_ENGA"/>
    <property type="match status" value="2"/>
</dbReference>
<dbReference type="GO" id="GO:0005525">
    <property type="term" value="F:GTP binding"/>
    <property type="evidence" value="ECO:0007669"/>
    <property type="project" value="UniProtKB-UniRule"/>
</dbReference>
<dbReference type="Pfam" id="PF01926">
    <property type="entry name" value="MMR_HSR1"/>
    <property type="match status" value="2"/>
</dbReference>
<reference evidence="13 14" key="1">
    <citation type="submission" date="2019-07" db="EMBL/GenBank/DDBJ databases">
        <title>Whole genome shotgun sequence of Thiobacillus plumbophilus NBRC 107929.</title>
        <authorList>
            <person name="Hosoyama A."/>
            <person name="Uohara A."/>
            <person name="Ohji S."/>
            <person name="Ichikawa N."/>
        </authorList>
    </citation>
    <scope>NUCLEOTIDE SEQUENCE [LARGE SCALE GENOMIC DNA]</scope>
    <source>
        <strain evidence="13 14">NBRC 107929</strain>
    </source>
</reference>
<protein>
    <recommendedName>
        <fullName evidence="2 8">GTPase Der</fullName>
    </recommendedName>
    <alternativeName>
        <fullName evidence="7 8">GTP-binding protein EngA</fullName>
    </alternativeName>
</protein>
<keyword evidence="6 8" id="KW-0342">GTP-binding</keyword>
<feature type="region of interest" description="Disordered" evidence="11">
    <location>
        <begin position="443"/>
        <end position="477"/>
    </location>
</feature>
<name>A0A512L5J9_9PROT</name>
<dbReference type="SMART" id="SM00382">
    <property type="entry name" value="AAA"/>
    <property type="match status" value="2"/>
</dbReference>